<dbReference type="PANTHER" id="PTHR30511:SF0">
    <property type="entry name" value="ALANINE RACEMASE, CATABOLIC-RELATED"/>
    <property type="match status" value="1"/>
</dbReference>
<comment type="cofactor">
    <cofactor evidence="1 4">
        <name>pyridoxal 5'-phosphate</name>
        <dbReference type="ChEBI" id="CHEBI:597326"/>
    </cofactor>
</comment>
<dbReference type="GO" id="GO:0030170">
    <property type="term" value="F:pyridoxal phosphate binding"/>
    <property type="evidence" value="ECO:0007669"/>
    <property type="project" value="TreeGrafter"/>
</dbReference>
<evidence type="ECO:0000256" key="2">
    <source>
        <dbReference type="ARBA" id="ARBA00022898"/>
    </source>
</evidence>
<dbReference type="Pfam" id="PF01168">
    <property type="entry name" value="Ala_racemase_N"/>
    <property type="match status" value="1"/>
</dbReference>
<dbReference type="SUPFAM" id="SSF50621">
    <property type="entry name" value="Alanine racemase C-terminal domain-like"/>
    <property type="match status" value="1"/>
</dbReference>
<dbReference type="InterPro" id="IPR011079">
    <property type="entry name" value="Ala_racemase_C"/>
</dbReference>
<accession>A0A1F5EEE4</accession>
<dbReference type="InterPro" id="IPR000821">
    <property type="entry name" value="Ala_racemase"/>
</dbReference>
<evidence type="ECO:0000256" key="1">
    <source>
        <dbReference type="ARBA" id="ARBA00001933"/>
    </source>
</evidence>
<dbReference type="STRING" id="1797472.A2215_01130"/>
<name>A0A1F5EEE4_9BACT</name>
<feature type="modified residue" description="N6-(pyridoxal phosphate)lysine" evidence="4">
    <location>
        <position position="51"/>
    </location>
</feature>
<dbReference type="InterPro" id="IPR001608">
    <property type="entry name" value="Ala_racemase_N"/>
</dbReference>
<dbReference type="GO" id="GO:0008784">
    <property type="term" value="F:alanine racemase activity"/>
    <property type="evidence" value="ECO:0007669"/>
    <property type="project" value="InterPro"/>
</dbReference>
<dbReference type="CDD" id="cd00430">
    <property type="entry name" value="PLPDE_III_AR"/>
    <property type="match status" value="1"/>
</dbReference>
<dbReference type="PANTHER" id="PTHR30511">
    <property type="entry name" value="ALANINE RACEMASE"/>
    <property type="match status" value="1"/>
</dbReference>
<feature type="domain" description="Alanine racemase C-terminal" evidence="6">
    <location>
        <begin position="252"/>
        <end position="380"/>
    </location>
</feature>
<feature type="binding site" evidence="5">
    <location>
        <position position="321"/>
    </location>
    <ligand>
        <name>substrate</name>
    </ligand>
</feature>
<reference evidence="7 8" key="1">
    <citation type="journal article" date="2016" name="Nat. Commun.">
        <title>Thousands of microbial genomes shed light on interconnected biogeochemical processes in an aquifer system.</title>
        <authorList>
            <person name="Anantharaman K."/>
            <person name="Brown C.T."/>
            <person name="Hug L.A."/>
            <person name="Sharon I."/>
            <person name="Castelle C.J."/>
            <person name="Probst A.J."/>
            <person name="Thomas B.C."/>
            <person name="Singh A."/>
            <person name="Wilkins M.J."/>
            <person name="Karaoz U."/>
            <person name="Brodie E.L."/>
            <person name="Williams K.H."/>
            <person name="Hubbard S.S."/>
            <person name="Banfield J.F."/>
        </authorList>
    </citation>
    <scope>NUCLEOTIDE SEQUENCE [LARGE SCALE GENOMIC DNA]</scope>
</reference>
<dbReference type="PRINTS" id="PR00992">
    <property type="entry name" value="ALARACEMASE"/>
</dbReference>
<protein>
    <submittedName>
        <fullName evidence="7">Alanine racemase</fullName>
    </submittedName>
</protein>
<dbReference type="InterPro" id="IPR009006">
    <property type="entry name" value="Ala_racemase/Decarboxylase_C"/>
</dbReference>
<evidence type="ECO:0000256" key="3">
    <source>
        <dbReference type="ARBA" id="ARBA00023235"/>
    </source>
</evidence>
<evidence type="ECO:0000259" key="6">
    <source>
        <dbReference type="SMART" id="SM01005"/>
    </source>
</evidence>
<dbReference type="SUPFAM" id="SSF51419">
    <property type="entry name" value="PLP-binding barrel"/>
    <property type="match status" value="1"/>
</dbReference>
<proteinExistence type="predicted"/>
<dbReference type="NCBIfam" id="TIGR00492">
    <property type="entry name" value="alr"/>
    <property type="match status" value="1"/>
</dbReference>
<keyword evidence="2 4" id="KW-0663">Pyridoxal phosphate</keyword>
<dbReference type="SMART" id="SM01005">
    <property type="entry name" value="Ala_racemase_C"/>
    <property type="match status" value="1"/>
</dbReference>
<organism evidence="7 8">
    <name type="scientific">Candidatus Berkelbacteria bacterium RIFOXYA2_FULL_43_10</name>
    <dbReference type="NCBI Taxonomy" id="1797472"/>
    <lineage>
        <taxon>Bacteria</taxon>
        <taxon>Candidatus Berkelbacteria</taxon>
    </lineage>
</organism>
<evidence type="ECO:0000313" key="8">
    <source>
        <dbReference type="Proteomes" id="UP000178583"/>
    </source>
</evidence>
<dbReference type="Pfam" id="PF00842">
    <property type="entry name" value="Ala_racemase_C"/>
    <property type="match status" value="1"/>
</dbReference>
<dbReference type="AlphaFoldDB" id="A0A1F5EEE4"/>
<dbReference type="Gene3D" id="3.20.20.10">
    <property type="entry name" value="Alanine racemase"/>
    <property type="match status" value="1"/>
</dbReference>
<dbReference type="EMBL" id="MEZY01000005">
    <property type="protein sequence ID" value="OGD65802.1"/>
    <property type="molecule type" value="Genomic_DNA"/>
</dbReference>
<evidence type="ECO:0000256" key="4">
    <source>
        <dbReference type="PIRSR" id="PIRSR600821-50"/>
    </source>
</evidence>
<sequence length="381" mass="43073">MIRFLKNTYLSLRRSILPSPLIEIHISEKAIIDNFNKFKQHYNTDFVPVLKSNAYGHGTAQIAKILENERFPFYVVDSLFEARIIRAEGIKKQILILGYATIDQINFPLKNIIYTIITLEQLKSIASELSRPKRFHLKIDTGMHRQGIFSSEVDRAIKLIISNRNIILDGLCSHFADADGQDEEATISQIKIWNEVIKKLSRVFPRIRFKHITATAGSRYINKINANLCRTGIGMYGFAQHPSQNKLKLTPALSMYSSVTLVKKVAKAGGVGYNFTYRPKRDTKVAIVPVGYCEGLDRRLSNNGWLKIGKITYPIAGKVCMNMVALDIGMRSNIKAGDKAEVISDNPEDKNSLTTMAKVCQTIPHELMVKIPQHLKRIVVE</sequence>
<dbReference type="InterPro" id="IPR029066">
    <property type="entry name" value="PLP-binding_barrel"/>
</dbReference>
<evidence type="ECO:0000256" key="5">
    <source>
        <dbReference type="PIRSR" id="PIRSR600821-52"/>
    </source>
</evidence>
<evidence type="ECO:0000313" key="7">
    <source>
        <dbReference type="EMBL" id="OGD65802.1"/>
    </source>
</evidence>
<dbReference type="Gene3D" id="2.40.37.10">
    <property type="entry name" value="Lyase, Ornithine Decarboxylase, Chain A, domain 1"/>
    <property type="match status" value="1"/>
</dbReference>
<dbReference type="Proteomes" id="UP000178583">
    <property type="component" value="Unassembled WGS sequence"/>
</dbReference>
<dbReference type="GO" id="GO:0030632">
    <property type="term" value="P:D-alanine biosynthetic process"/>
    <property type="evidence" value="ECO:0007669"/>
    <property type="project" value="TreeGrafter"/>
</dbReference>
<gene>
    <name evidence="7" type="ORF">A2215_01130</name>
</gene>
<feature type="binding site" evidence="5">
    <location>
        <position position="145"/>
    </location>
    <ligand>
        <name>substrate</name>
    </ligand>
</feature>
<dbReference type="GO" id="GO:0005829">
    <property type="term" value="C:cytosol"/>
    <property type="evidence" value="ECO:0007669"/>
    <property type="project" value="TreeGrafter"/>
</dbReference>
<comment type="caution">
    <text evidence="7">The sequence shown here is derived from an EMBL/GenBank/DDBJ whole genome shotgun (WGS) entry which is preliminary data.</text>
</comment>
<keyword evidence="3" id="KW-0413">Isomerase</keyword>